<dbReference type="Proteomes" id="UP000636709">
    <property type="component" value="Unassembled WGS sequence"/>
</dbReference>
<comment type="pathway">
    <text evidence="2">Protein modification; protein ubiquitination.</text>
</comment>
<dbReference type="OrthoDB" id="671361at2759"/>
<comment type="caution">
    <text evidence="6">The sequence shown here is derived from an EMBL/GenBank/DDBJ whole genome shotgun (WGS) entry which is preliminary data.</text>
</comment>
<evidence type="ECO:0000256" key="2">
    <source>
        <dbReference type="ARBA" id="ARBA00004906"/>
    </source>
</evidence>
<organism evidence="6 7">
    <name type="scientific">Digitaria exilis</name>
    <dbReference type="NCBI Taxonomy" id="1010633"/>
    <lineage>
        <taxon>Eukaryota</taxon>
        <taxon>Viridiplantae</taxon>
        <taxon>Streptophyta</taxon>
        <taxon>Embryophyta</taxon>
        <taxon>Tracheophyta</taxon>
        <taxon>Spermatophyta</taxon>
        <taxon>Magnoliopsida</taxon>
        <taxon>Liliopsida</taxon>
        <taxon>Poales</taxon>
        <taxon>Poaceae</taxon>
        <taxon>PACMAD clade</taxon>
        <taxon>Panicoideae</taxon>
        <taxon>Panicodae</taxon>
        <taxon>Paniceae</taxon>
        <taxon>Anthephorinae</taxon>
        <taxon>Digitaria</taxon>
    </lineage>
</organism>
<comment type="function">
    <text evidence="1">May act as a substrate-specific adapter of an E3 ubiquitin-protein ligase complex (CUL3-RBX1-BTB) which mediates the ubiquitination and subsequent proteasomal degradation of target proteins.</text>
</comment>
<protein>
    <recommendedName>
        <fullName evidence="5">At3g05675-like ankyrin-like domain-containing protein</fullName>
    </recommendedName>
</protein>
<evidence type="ECO:0000256" key="4">
    <source>
        <dbReference type="SAM" id="MobiDB-lite"/>
    </source>
</evidence>
<evidence type="ECO:0000256" key="3">
    <source>
        <dbReference type="ARBA" id="ARBA00022786"/>
    </source>
</evidence>
<keyword evidence="3" id="KW-0833">Ubl conjugation pathway</keyword>
<keyword evidence="7" id="KW-1185">Reference proteome</keyword>
<dbReference type="GO" id="GO:0016567">
    <property type="term" value="P:protein ubiquitination"/>
    <property type="evidence" value="ECO:0007669"/>
    <property type="project" value="UniProtKB-UniPathway"/>
</dbReference>
<reference evidence="6" key="1">
    <citation type="submission" date="2020-07" db="EMBL/GenBank/DDBJ databases">
        <title>Genome sequence and genetic diversity analysis of an under-domesticated orphan crop, white fonio (Digitaria exilis).</title>
        <authorList>
            <person name="Bennetzen J.L."/>
            <person name="Chen S."/>
            <person name="Ma X."/>
            <person name="Wang X."/>
            <person name="Yssel A.E.J."/>
            <person name="Chaluvadi S.R."/>
            <person name="Johnson M."/>
            <person name="Gangashetty P."/>
            <person name="Hamidou F."/>
            <person name="Sanogo M.D."/>
            <person name="Zwaenepoel A."/>
            <person name="Wallace J."/>
            <person name="Van De Peer Y."/>
            <person name="Van Deynze A."/>
        </authorList>
    </citation>
    <scope>NUCLEOTIDE SEQUENCE</scope>
    <source>
        <tissue evidence="6">Leaves</tissue>
    </source>
</reference>
<evidence type="ECO:0000256" key="1">
    <source>
        <dbReference type="ARBA" id="ARBA00002668"/>
    </source>
</evidence>
<proteinExistence type="predicted"/>
<name>A0A835EE36_9POAL</name>
<feature type="region of interest" description="Disordered" evidence="4">
    <location>
        <begin position="1"/>
        <end position="118"/>
    </location>
</feature>
<gene>
    <name evidence="6" type="ORF">HU200_040985</name>
</gene>
<dbReference type="InterPro" id="IPR038920">
    <property type="entry name" value="At3g05675-like"/>
</dbReference>
<dbReference type="Pfam" id="PF25553">
    <property type="entry name" value="BTB-POZ_ANK-like"/>
    <property type="match status" value="1"/>
</dbReference>
<dbReference type="PANTHER" id="PTHR31060">
    <property type="entry name" value="OSJNBA0011J08.25 PROTEIN-RELATED"/>
    <property type="match status" value="1"/>
</dbReference>
<dbReference type="UniPathway" id="UPA00143"/>
<accession>A0A835EE36</accession>
<dbReference type="PANTHER" id="PTHR31060:SF27">
    <property type="entry name" value="OS07G0259700 PROTEIN"/>
    <property type="match status" value="1"/>
</dbReference>
<sequence>MASDAARGPRAHQRRGVGGGAGGGRVRPRAWCCSFAGAPDSPDLRPLPSPSPASAAAGRKLPPKSPSAPSFHGSPTSSRLAGLGGLIDPRRILSPGRVSPIDPDGVVPPSLPLPQPAPPPPAAAAAVVAVVPAEQPVSVSAAVAAPALVAVREEGHGGGVALDLRLLLRGRDGRCVQMELDSRVLCGCSAFFAAMAPGEDVPAGDGGKRIEVDGVDNLDAFRAAVELMYEPDPIRWLAAAGVSRAIDVLEVCSSIVFNKGIESCLAYIEAVPWSENEEEKLKNLFARFTFDEAVSQDILARLRPQSWKSSDDLTVHLIQSVTSSTNNGARKDMQSLVNSLLSKSSVYQKDTSGLNKESLYQICYSCLESLVDLFEEATESTDHPGQAMVVRGSRPLIERVSSQAENLNWLVDILVNHDMAEEFVELWAKQERLIRMHGQASPMIRYELSRISSCVFIALGKGKVQCRGDVRSLLFNRWFSTMLLDFGWLQRCSKGLDIRSLEENLGRGLLTLPLRQQQSLFEEWFQFYATKGAECPNLIRAFQVWWRRSFIRSSVEHRS</sequence>
<dbReference type="AlphaFoldDB" id="A0A835EE36"/>
<dbReference type="EMBL" id="JACEFO010001972">
    <property type="protein sequence ID" value="KAF8690615.1"/>
    <property type="molecule type" value="Genomic_DNA"/>
</dbReference>
<feature type="compositionally biased region" description="Gly residues" evidence="4">
    <location>
        <begin position="16"/>
        <end position="25"/>
    </location>
</feature>
<evidence type="ECO:0000313" key="6">
    <source>
        <dbReference type="EMBL" id="KAF8690615.1"/>
    </source>
</evidence>
<feature type="compositionally biased region" description="Pro residues" evidence="4">
    <location>
        <begin position="109"/>
        <end position="118"/>
    </location>
</feature>
<feature type="domain" description="At3g05675-like ankyrin-like" evidence="5">
    <location>
        <begin position="308"/>
        <end position="552"/>
    </location>
</feature>
<evidence type="ECO:0000259" key="5">
    <source>
        <dbReference type="Pfam" id="PF25553"/>
    </source>
</evidence>
<evidence type="ECO:0000313" key="7">
    <source>
        <dbReference type="Proteomes" id="UP000636709"/>
    </source>
</evidence>
<dbReference type="InterPro" id="IPR058039">
    <property type="entry name" value="At3g05675-like_ankyrin"/>
</dbReference>